<reference evidence="3" key="1">
    <citation type="submission" date="2008-12" db="EMBL/GenBank/DDBJ databases">
        <title>Annotation of Streptomyces ghanaensis ATCC 14672.</title>
        <authorList>
            <consortium name="The Broad Institute Genome Sequencing Platform"/>
            <consortium name="Broad Institute Microbial Sequencing Center"/>
            <person name="Fischbach M."/>
            <person name="Ward D."/>
            <person name="Young S."/>
            <person name="Kodira C.D."/>
            <person name="Zeng Q."/>
            <person name="Koehrsen M."/>
            <person name="Godfrey P."/>
            <person name="Alvarado L."/>
            <person name="Berlin A.M."/>
            <person name="Borenstein D."/>
            <person name="Chen Z."/>
            <person name="Engels R."/>
            <person name="Freedman E."/>
            <person name="Gellesch M."/>
            <person name="Goldberg J."/>
            <person name="Griggs A."/>
            <person name="Gujja S."/>
            <person name="Heiman D.I."/>
            <person name="Hepburn T.A."/>
            <person name="Howarth C."/>
            <person name="Jen D."/>
            <person name="Larson L."/>
            <person name="Lewis B."/>
            <person name="Mehta T."/>
            <person name="Park D."/>
            <person name="Pearson M."/>
            <person name="Roberts A."/>
            <person name="Saif S."/>
            <person name="Shea T.D."/>
            <person name="Shenoy N."/>
            <person name="Sisk P."/>
            <person name="Stolte C."/>
            <person name="Sykes S.N."/>
            <person name="Walk T."/>
            <person name="White J."/>
            <person name="Yandava C."/>
            <person name="Straight P."/>
            <person name="Clardy J."/>
            <person name="Hung D."/>
            <person name="Kolter R."/>
            <person name="Mekalanos J."/>
            <person name="Walker S."/>
            <person name="Walsh C.T."/>
            <person name="Wieland B.L.C."/>
            <person name="Ilzarbe M."/>
            <person name="Galagan J."/>
            <person name="Nusbaum C."/>
            <person name="Birren B."/>
        </authorList>
    </citation>
    <scope>NUCLEOTIDE SEQUENCE [LARGE SCALE GENOMIC DNA]</scope>
    <source>
        <strain evidence="3">ATCC 14672 / DSM 40746 / JCM 4963 / KCTC 9882 / NRRL B-12104 / FH 1290</strain>
    </source>
</reference>
<name>D5ZW92_STRV1</name>
<evidence type="ECO:0000313" key="3">
    <source>
        <dbReference type="Proteomes" id="UP000003824"/>
    </source>
</evidence>
<organism evidence="2 3">
    <name type="scientific">Streptomyces viridosporus (strain ATCC 14672 / DSM 40746 / JCM 4963 / KCTC 9882 / NRRL B-12104 / FH 1290)</name>
    <name type="common">Streptomyces ghanaensis</name>
    <dbReference type="NCBI Taxonomy" id="566461"/>
    <lineage>
        <taxon>Bacteria</taxon>
        <taxon>Bacillati</taxon>
        <taxon>Actinomycetota</taxon>
        <taxon>Actinomycetes</taxon>
        <taxon>Kitasatosporales</taxon>
        <taxon>Streptomycetaceae</taxon>
        <taxon>Streptomyces</taxon>
    </lineage>
</organism>
<sequence>MSGKWRATSATGPDTGPERYRCSGHRRTLRSGTAAGQDPEADDRVRSAEATIRREHAADDLARVADRSRFAPYRGFRAAYGFAPSDHPRDL</sequence>
<evidence type="ECO:0000313" key="2">
    <source>
        <dbReference type="EMBL" id="EFE68882.2"/>
    </source>
</evidence>
<gene>
    <name evidence="2" type="ORF">SSFG_04125</name>
</gene>
<proteinExistence type="predicted"/>
<dbReference type="EMBL" id="DS999641">
    <property type="protein sequence ID" value="EFE68882.2"/>
    <property type="molecule type" value="Genomic_DNA"/>
</dbReference>
<accession>D5ZW92</accession>
<evidence type="ECO:0000256" key="1">
    <source>
        <dbReference type="SAM" id="MobiDB-lite"/>
    </source>
</evidence>
<dbReference type="AlphaFoldDB" id="D5ZW92"/>
<protein>
    <submittedName>
        <fullName evidence="2">Predicted protein</fullName>
    </submittedName>
</protein>
<dbReference type="Proteomes" id="UP000003824">
    <property type="component" value="Unassembled WGS sequence"/>
</dbReference>
<feature type="region of interest" description="Disordered" evidence="1">
    <location>
        <begin position="1"/>
        <end position="47"/>
    </location>
</feature>